<feature type="transmembrane region" description="Helical" evidence="7">
    <location>
        <begin position="409"/>
        <end position="433"/>
    </location>
</feature>
<evidence type="ECO:0000256" key="4">
    <source>
        <dbReference type="ARBA" id="ARBA00022989"/>
    </source>
</evidence>
<evidence type="ECO:0000256" key="5">
    <source>
        <dbReference type="ARBA" id="ARBA00023136"/>
    </source>
</evidence>
<keyword evidence="10" id="KW-1185">Reference proteome</keyword>
<feature type="transmembrane region" description="Helical" evidence="7">
    <location>
        <begin position="366"/>
        <end position="389"/>
    </location>
</feature>
<keyword evidence="2" id="KW-1003">Cell membrane</keyword>
<reference evidence="9 10" key="1">
    <citation type="submission" date="2019-01" db="EMBL/GenBank/DDBJ databases">
        <title>Nocardioides guangzhouensis sp. nov., an actinobacterium isolated from soil.</title>
        <authorList>
            <person name="Fu Y."/>
            <person name="Cai Y."/>
            <person name="Lin Z."/>
            <person name="Chen P."/>
        </authorList>
    </citation>
    <scope>NUCLEOTIDE SEQUENCE [LARGE SCALE GENOMIC DNA]</scope>
    <source>
        <strain evidence="9 10">NBRC 105384</strain>
    </source>
</reference>
<dbReference type="OrthoDB" id="5014019at2"/>
<gene>
    <name evidence="9" type="ORF">ETU37_19810</name>
</gene>
<evidence type="ECO:0000313" key="9">
    <source>
        <dbReference type="EMBL" id="RYU09326.1"/>
    </source>
</evidence>
<dbReference type="RefSeq" id="WP_129989091.1">
    <property type="nucleotide sequence ID" value="NZ_SDPU01000035.1"/>
</dbReference>
<accession>A0A4V1Z115</accession>
<dbReference type="GO" id="GO:0005886">
    <property type="term" value="C:plasma membrane"/>
    <property type="evidence" value="ECO:0007669"/>
    <property type="project" value="UniProtKB-SubCell"/>
</dbReference>
<dbReference type="PANTHER" id="PTHR30572:SF4">
    <property type="entry name" value="ABC TRANSPORTER PERMEASE YTRF"/>
    <property type="match status" value="1"/>
</dbReference>
<keyword evidence="3 7" id="KW-0812">Transmembrane</keyword>
<dbReference type="GO" id="GO:0022857">
    <property type="term" value="F:transmembrane transporter activity"/>
    <property type="evidence" value="ECO:0007669"/>
    <property type="project" value="TreeGrafter"/>
</dbReference>
<organism evidence="9 10">
    <name type="scientific">Nocardioides iriomotensis</name>
    <dbReference type="NCBI Taxonomy" id="715784"/>
    <lineage>
        <taxon>Bacteria</taxon>
        <taxon>Bacillati</taxon>
        <taxon>Actinomycetota</taxon>
        <taxon>Actinomycetes</taxon>
        <taxon>Propionibacteriales</taxon>
        <taxon>Nocardioidaceae</taxon>
        <taxon>Nocardioides</taxon>
    </lineage>
</organism>
<feature type="transmembrane region" description="Helical" evidence="7">
    <location>
        <begin position="945"/>
        <end position="967"/>
    </location>
</feature>
<feature type="transmembrane region" description="Helical" evidence="7">
    <location>
        <begin position="1036"/>
        <end position="1062"/>
    </location>
</feature>
<dbReference type="PANTHER" id="PTHR30572">
    <property type="entry name" value="MEMBRANE COMPONENT OF TRANSPORTER-RELATED"/>
    <property type="match status" value="1"/>
</dbReference>
<feature type="domain" description="ABC3 transporter permease C-terminal" evidence="8">
    <location>
        <begin position="948"/>
        <end position="1069"/>
    </location>
</feature>
<feature type="domain" description="ABC3 transporter permease C-terminal" evidence="8">
    <location>
        <begin position="327"/>
        <end position="430"/>
    </location>
</feature>
<sequence length="1081" mass="114419">MRILLAGLWSRRAISLAAGLVIWIAVTAAVLGPMYGRVSGEHLVDTRLAARAPYTTGLAYSVPATDEVPQGSPDRFTPPDPQTLVDEAAAEVAAPERDRFWPTQTGWLLDRGGTMPWGDKTFQVPLYWRDGMCDLADVEGRCPSAPHEVLMQDVMAETMGLGPGDTVSLTFNDAYLQKVERGGDEFSLVEDERKRTETYDVVGTYSVADPDSPAWFDLSRFTGIDNLVPPPAKGEAAPPATPALLTDPGSMVSQTFRGGVDRPVDPGAVDLDTMDAAQRAAAGFQDQLLETSTGGEVEQLDLQTLFDGVRAERTLLGRVMLAALAPLVVLALLLLFALVSAGAALRRPYVALAKLRGHSRRQVFGFAVGEPFLVVLVATPLALGTAVLLAHAVARLWFTPGIPVALDAAAWLALVLVALSALVASALAALDVIREPLSRALASALTRRSSSRGALVLRTAVVAVAVAAVAQLLTSDDQSSQLLALLAPMLIALAVAVGGAWLLRLLSNHWLARTTYRSGTPAYLASRRLARRTDLANLMIPLLLAVSVIAFAVSATAVSDDWRVSRARAEVGAARTFQTEVSVGRLLQVTRDLDPEGRYLAAAAVENSGDDMSRRMLVDTTRFANVVAWDPSWSDLSASQVQQALRPPQDRITFEGRQIAVDVTDVELSSSTHTPSVLWVQYVDGTGEQRNTELGVLADGRGAQRLTATLRGCEEGCTLEELFLSGDSLSVLDADGHLVISAVSVDGRNVDWGLTQEDAWRPARPFPVSLVDPPVELTPGPDGLRVDVYLGQLPTGEDTAPTMVAGFARITPSTTPDVLPVVVADGTDTASADRIGAGTAIGYDDATVVGAGLNGEAVPMRVVTRTHAIPGLGAEGSMADLETSLVEFDPPYGASILPQLWVAPGTPQALLDEVARAGVPLTPLGDYAEALDALRTDAFSLGLRLFLVVGVATLLLAIFGVFASAVLQSRWRSYEVASLRVVGVSQGTLLRASVLEYVAMLGLAVVLGVASAYAAVRLVLPSLSLGNAGEYEPTPLYATHSLVLLGVGAALFAVAALIALLVSRRITRMGRPATLRWAEQG</sequence>
<evidence type="ECO:0000256" key="3">
    <source>
        <dbReference type="ARBA" id="ARBA00022692"/>
    </source>
</evidence>
<dbReference type="AlphaFoldDB" id="A0A4V1Z115"/>
<dbReference type="InterPro" id="IPR050250">
    <property type="entry name" value="Macrolide_Exporter_MacB"/>
</dbReference>
<evidence type="ECO:0000256" key="2">
    <source>
        <dbReference type="ARBA" id="ARBA00022475"/>
    </source>
</evidence>
<protein>
    <submittedName>
        <fullName evidence="9">ABC transporter permease</fullName>
    </submittedName>
</protein>
<feature type="transmembrane region" description="Helical" evidence="7">
    <location>
        <begin position="319"/>
        <end position="345"/>
    </location>
</feature>
<evidence type="ECO:0000256" key="6">
    <source>
        <dbReference type="ARBA" id="ARBA00038076"/>
    </source>
</evidence>
<proteinExistence type="inferred from homology"/>
<evidence type="ECO:0000259" key="8">
    <source>
        <dbReference type="Pfam" id="PF02687"/>
    </source>
</evidence>
<dbReference type="EMBL" id="SDPU01000035">
    <property type="protein sequence ID" value="RYU09326.1"/>
    <property type="molecule type" value="Genomic_DNA"/>
</dbReference>
<dbReference type="Proteomes" id="UP000291189">
    <property type="component" value="Unassembled WGS sequence"/>
</dbReference>
<feature type="transmembrane region" description="Helical" evidence="7">
    <location>
        <begin position="988"/>
        <end position="1016"/>
    </location>
</feature>
<comment type="caution">
    <text evidence="9">The sequence shown here is derived from an EMBL/GenBank/DDBJ whole genome shotgun (WGS) entry which is preliminary data.</text>
</comment>
<feature type="transmembrane region" description="Helical" evidence="7">
    <location>
        <begin position="535"/>
        <end position="558"/>
    </location>
</feature>
<name>A0A4V1Z115_9ACTN</name>
<keyword evidence="4 7" id="KW-1133">Transmembrane helix</keyword>
<comment type="subcellular location">
    <subcellularLocation>
        <location evidence="1">Cell membrane</location>
        <topology evidence="1">Multi-pass membrane protein</topology>
    </subcellularLocation>
</comment>
<dbReference type="InterPro" id="IPR003838">
    <property type="entry name" value="ABC3_permease_C"/>
</dbReference>
<evidence type="ECO:0000256" key="7">
    <source>
        <dbReference type="SAM" id="Phobius"/>
    </source>
</evidence>
<evidence type="ECO:0000313" key="10">
    <source>
        <dbReference type="Proteomes" id="UP000291189"/>
    </source>
</evidence>
<comment type="similarity">
    <text evidence="6">Belongs to the ABC-4 integral membrane protein family.</text>
</comment>
<dbReference type="Pfam" id="PF02687">
    <property type="entry name" value="FtsX"/>
    <property type="match status" value="2"/>
</dbReference>
<feature type="transmembrane region" description="Helical" evidence="7">
    <location>
        <begin position="480"/>
        <end position="503"/>
    </location>
</feature>
<evidence type="ECO:0000256" key="1">
    <source>
        <dbReference type="ARBA" id="ARBA00004651"/>
    </source>
</evidence>
<feature type="transmembrane region" description="Helical" evidence="7">
    <location>
        <begin position="454"/>
        <end position="474"/>
    </location>
</feature>
<keyword evidence="5 7" id="KW-0472">Membrane</keyword>